<keyword evidence="2" id="KW-1185">Reference proteome</keyword>
<dbReference type="STRING" id="413882.AAW51_2402"/>
<sequence>MQYNRSIEDDMLTSLFGDLGAPAHPPRRVRRPSPEGSDFAATAILESVATEVNDRGQMVDKHTRDLFVVGSPAEAIRQHLVATRSDLGVASRQITLFDPARLWAGSVIKALSDASGQPIERLHLRHQTTLATIAQIERTSLPRRVDEPLKIYHTDVRQLSAEALAVPIALMESSHLTAVVVTPASAHELDDMLGMLHAATKDVHWRCPNLLFMLCAQTGHLAARIAEMRWPNRLNVQVTNEPMTSASGVWNSVLSTWNRVKTRSQWDQSKPAPALGVSEFPIKVAELGMPIIGTVKAVDAAAAVAPVAVQVDTLHNAPDATRVARTLSQLMQVEGVLGCCIADMTTGLLLGSEVAPDVESLHLELAAASQTEVMKAHRRAARDMGCGERVDEIFVTHGRRHLVLRTVTAHPELFVLAVLDKQRVNLALARYKIMDAEKALG</sequence>
<dbReference type="Proteomes" id="UP000035352">
    <property type="component" value="Chromosome"/>
</dbReference>
<evidence type="ECO:0000313" key="2">
    <source>
        <dbReference type="Proteomes" id="UP000035352"/>
    </source>
</evidence>
<dbReference type="Gene3D" id="3.30.450.30">
    <property type="entry name" value="Dynein light chain 2a, cytoplasmic"/>
    <property type="match status" value="1"/>
</dbReference>
<proteinExistence type="predicted"/>
<dbReference type="EMBL" id="CP011371">
    <property type="protein sequence ID" value="AKJ29093.1"/>
    <property type="molecule type" value="Genomic_DNA"/>
</dbReference>
<dbReference type="KEGG" id="pbh:AAW51_2402"/>
<reference evidence="1 2" key="1">
    <citation type="submission" date="2015-05" db="EMBL/GenBank/DDBJ databases">
        <authorList>
            <person name="Tang B."/>
            <person name="Yu Y."/>
        </authorList>
    </citation>
    <scope>NUCLEOTIDE SEQUENCE [LARGE SCALE GENOMIC DNA]</scope>
    <source>
        <strain evidence="1 2">DSM 7029</strain>
    </source>
</reference>
<name>A0A0G3BM82_9BURK</name>
<dbReference type="SUPFAM" id="SSF103196">
    <property type="entry name" value="Roadblock/LC7 domain"/>
    <property type="match status" value="1"/>
</dbReference>
<accession>A0A0G3BM82</accession>
<gene>
    <name evidence="1" type="ORF">AAW51_2402</name>
</gene>
<dbReference type="AlphaFoldDB" id="A0A0G3BM82"/>
<evidence type="ECO:0000313" key="1">
    <source>
        <dbReference type="EMBL" id="AKJ29093.1"/>
    </source>
</evidence>
<protein>
    <submittedName>
        <fullName evidence="1">Uncharacterized protein</fullName>
    </submittedName>
</protein>
<organism evidence="1 2">
    <name type="scientific">Caldimonas brevitalea</name>
    <dbReference type="NCBI Taxonomy" id="413882"/>
    <lineage>
        <taxon>Bacteria</taxon>
        <taxon>Pseudomonadati</taxon>
        <taxon>Pseudomonadota</taxon>
        <taxon>Betaproteobacteria</taxon>
        <taxon>Burkholderiales</taxon>
        <taxon>Sphaerotilaceae</taxon>
        <taxon>Caldimonas</taxon>
    </lineage>
</organism>
<dbReference type="PATRIC" id="fig|413882.6.peg.2514"/>